<dbReference type="Gene3D" id="3.30.160.250">
    <property type="match status" value="1"/>
</dbReference>
<dbReference type="InterPro" id="IPR051404">
    <property type="entry name" value="TA_system_antitoxin"/>
</dbReference>
<dbReference type="Proteomes" id="UP000034696">
    <property type="component" value="Unassembled WGS sequence"/>
</dbReference>
<dbReference type="InterPro" id="IPR031807">
    <property type="entry name" value="HicB-like"/>
</dbReference>
<dbReference type="Pfam" id="PF15919">
    <property type="entry name" value="HicB_lk_antitox"/>
    <property type="match status" value="1"/>
</dbReference>
<dbReference type="SUPFAM" id="SSF143100">
    <property type="entry name" value="TTHA1013/TTHA0281-like"/>
    <property type="match status" value="1"/>
</dbReference>
<dbReference type="PANTHER" id="PTHR34504:SF4">
    <property type="entry name" value="ANTITOXIN HICB"/>
    <property type="match status" value="1"/>
</dbReference>
<gene>
    <name evidence="2" type="ORF">UX06_C0007G0011</name>
</gene>
<comment type="caution">
    <text evidence="2">The sequence shown here is derived from an EMBL/GenBank/DDBJ whole genome shotgun (WGS) entry which is preliminary data.</text>
</comment>
<dbReference type="PANTHER" id="PTHR34504">
    <property type="entry name" value="ANTITOXIN HICB"/>
    <property type="match status" value="1"/>
</dbReference>
<evidence type="ECO:0000259" key="1">
    <source>
        <dbReference type="Pfam" id="PF15919"/>
    </source>
</evidence>
<dbReference type="InterPro" id="IPR035069">
    <property type="entry name" value="TTHA1013/TTHA0281-like"/>
</dbReference>
<organism evidence="2 3">
    <name type="scientific">Candidatus Giovannonibacteria bacterium GW2011_GWA2_45_21</name>
    <dbReference type="NCBI Taxonomy" id="1618649"/>
    <lineage>
        <taxon>Bacteria</taxon>
        <taxon>Candidatus Giovannoniibacteriota</taxon>
    </lineage>
</organism>
<name>A0A0G1M9A1_9BACT</name>
<proteinExistence type="predicted"/>
<evidence type="ECO:0000313" key="3">
    <source>
        <dbReference type="Proteomes" id="UP000034696"/>
    </source>
</evidence>
<dbReference type="EMBL" id="LCKT01000007">
    <property type="protein sequence ID" value="KKU04856.1"/>
    <property type="molecule type" value="Genomic_DNA"/>
</dbReference>
<accession>A0A0G1M9A1</accession>
<feature type="domain" description="HicB-like antitoxin of toxin-antitoxin system" evidence="1">
    <location>
        <begin position="16"/>
        <end position="73"/>
    </location>
</feature>
<dbReference type="AlphaFoldDB" id="A0A0G1M9A1"/>
<sequence length="82" mass="9079">MKRMKKIRVANSQRVFPVIVREEPEGGFVVSNPAIAGCHSQGDTIEKALKNITEATELCLEVMEEQEKPIISPAISLHLIHA</sequence>
<protein>
    <recommendedName>
        <fullName evidence="1">HicB-like antitoxin of toxin-antitoxin system domain-containing protein</fullName>
    </recommendedName>
</protein>
<reference evidence="2 3" key="1">
    <citation type="journal article" date="2015" name="Nature">
        <title>rRNA introns, odd ribosomes, and small enigmatic genomes across a large radiation of phyla.</title>
        <authorList>
            <person name="Brown C.T."/>
            <person name="Hug L.A."/>
            <person name="Thomas B.C."/>
            <person name="Sharon I."/>
            <person name="Castelle C.J."/>
            <person name="Singh A."/>
            <person name="Wilkins M.J."/>
            <person name="Williams K.H."/>
            <person name="Banfield J.F."/>
        </authorList>
    </citation>
    <scope>NUCLEOTIDE SEQUENCE [LARGE SCALE GENOMIC DNA]</scope>
</reference>
<evidence type="ECO:0000313" key="2">
    <source>
        <dbReference type="EMBL" id="KKU04856.1"/>
    </source>
</evidence>